<dbReference type="OrthoDB" id="195113at2"/>
<dbReference type="PATRIC" id="fig|1547436.3.peg.1769"/>
<dbReference type="RefSeq" id="WP_055394237.1">
    <property type="nucleotide sequence ID" value="NZ_LCTZ01000002.1"/>
</dbReference>
<sequence>MKTEKSRITIHMVSSLDGFIAKKDGSVSWMHSKDTYEKGVELTKEYIAKFLESIDCYIMGSRTYEHAIELGWPYGEIPVFVLTNRNLKTDKKSVQFLSGDLNEIVSDRLKTQYENIWMVGGTMLTKEFLRLGLADEINITIIPTLLGSGTLFFDYIEKEISLHLKDVTAFKDGMVEIVYQIKKE</sequence>
<dbReference type="EMBL" id="LCTZ01000002">
    <property type="protein sequence ID" value="KQC29939.1"/>
    <property type="molecule type" value="Genomic_DNA"/>
</dbReference>
<accession>A0A0N8WFX8</accession>
<dbReference type="Pfam" id="PF01872">
    <property type="entry name" value="RibD_C"/>
    <property type="match status" value="1"/>
</dbReference>
<keyword evidence="3" id="KW-1185">Reference proteome</keyword>
<dbReference type="GO" id="GO:0008703">
    <property type="term" value="F:5-amino-6-(5-phosphoribosylamino)uracil reductase activity"/>
    <property type="evidence" value="ECO:0007669"/>
    <property type="project" value="InterPro"/>
</dbReference>
<dbReference type="InterPro" id="IPR050765">
    <property type="entry name" value="Riboflavin_Biosynth_HTPR"/>
</dbReference>
<evidence type="ECO:0000313" key="2">
    <source>
        <dbReference type="EMBL" id="KQC29939.1"/>
    </source>
</evidence>
<evidence type="ECO:0000313" key="3">
    <source>
        <dbReference type="Proteomes" id="UP000050827"/>
    </source>
</evidence>
<dbReference type="AlphaFoldDB" id="A0A0N8WFX8"/>
<dbReference type="GO" id="GO:0009231">
    <property type="term" value="P:riboflavin biosynthetic process"/>
    <property type="evidence" value="ECO:0007669"/>
    <property type="project" value="InterPro"/>
</dbReference>
<evidence type="ECO:0000259" key="1">
    <source>
        <dbReference type="Pfam" id="PF01872"/>
    </source>
</evidence>
<dbReference type="Proteomes" id="UP000050827">
    <property type="component" value="Unassembled WGS sequence"/>
</dbReference>
<dbReference type="InterPro" id="IPR024072">
    <property type="entry name" value="DHFR-like_dom_sf"/>
</dbReference>
<dbReference type="InterPro" id="IPR002734">
    <property type="entry name" value="RibDG_C"/>
</dbReference>
<protein>
    <submittedName>
        <fullName evidence="2">Deaminase/reductase</fullName>
    </submittedName>
</protein>
<dbReference type="Gene3D" id="3.40.430.10">
    <property type="entry name" value="Dihydrofolate Reductase, subunit A"/>
    <property type="match status" value="1"/>
</dbReference>
<feature type="domain" description="Bacterial bifunctional deaminase-reductase C-terminal" evidence="1">
    <location>
        <begin position="8"/>
        <end position="175"/>
    </location>
</feature>
<dbReference type="PANTHER" id="PTHR38011:SF11">
    <property type="entry name" value="2,5-DIAMINO-6-RIBOSYLAMINO-4(3H)-PYRIMIDINONE 5'-PHOSPHATE REDUCTASE"/>
    <property type="match status" value="1"/>
</dbReference>
<dbReference type="STRING" id="346185.AAY42_08605"/>
<reference evidence="2 3" key="1">
    <citation type="submission" date="2015-04" db="EMBL/GenBank/DDBJ databases">
        <title>Complete genome of flavobacterium.</title>
        <authorList>
            <person name="Kwon Y.M."/>
            <person name="Kim S.-J."/>
        </authorList>
    </citation>
    <scope>NUCLEOTIDE SEQUENCE [LARGE SCALE GENOMIC DNA]</scope>
    <source>
        <strain evidence="2 3">DK169</strain>
    </source>
</reference>
<dbReference type="SUPFAM" id="SSF53597">
    <property type="entry name" value="Dihydrofolate reductase-like"/>
    <property type="match status" value="1"/>
</dbReference>
<dbReference type="PANTHER" id="PTHR38011">
    <property type="entry name" value="DIHYDROFOLATE REDUCTASE FAMILY PROTEIN (AFU_ORTHOLOGUE AFUA_8G06820)"/>
    <property type="match status" value="1"/>
</dbReference>
<comment type="caution">
    <text evidence="2">The sequence shown here is derived from an EMBL/GenBank/DDBJ whole genome shotgun (WGS) entry which is preliminary data.</text>
</comment>
<organism evidence="2 3">
    <name type="scientific">Flagellimonas eckloniae</name>
    <dbReference type="NCBI Taxonomy" id="346185"/>
    <lineage>
        <taxon>Bacteria</taxon>
        <taxon>Pseudomonadati</taxon>
        <taxon>Bacteroidota</taxon>
        <taxon>Flavobacteriia</taxon>
        <taxon>Flavobacteriales</taxon>
        <taxon>Flavobacteriaceae</taxon>
        <taxon>Flagellimonas</taxon>
    </lineage>
</organism>
<proteinExistence type="predicted"/>
<gene>
    <name evidence="2" type="ORF">AAY42_08605</name>
</gene>
<name>A0A0N8WFX8_9FLAO</name>